<keyword evidence="2" id="KW-0472">Membrane</keyword>
<feature type="compositionally biased region" description="Basic and acidic residues" evidence="1">
    <location>
        <begin position="320"/>
        <end position="331"/>
    </location>
</feature>
<evidence type="ECO:0000313" key="3">
    <source>
        <dbReference type="EMBL" id="GFO43900.1"/>
    </source>
</evidence>
<evidence type="ECO:0000256" key="2">
    <source>
        <dbReference type="SAM" id="Phobius"/>
    </source>
</evidence>
<feature type="compositionally biased region" description="Basic and acidic residues" evidence="1">
    <location>
        <begin position="344"/>
        <end position="353"/>
    </location>
</feature>
<evidence type="ECO:0000313" key="4">
    <source>
        <dbReference type="Proteomes" id="UP000735302"/>
    </source>
</evidence>
<comment type="caution">
    <text evidence="3">The sequence shown here is derived from an EMBL/GenBank/DDBJ whole genome shotgun (WGS) entry which is preliminary data.</text>
</comment>
<feature type="compositionally biased region" description="Polar residues" evidence="1">
    <location>
        <begin position="247"/>
        <end position="261"/>
    </location>
</feature>
<protein>
    <submittedName>
        <fullName evidence="3">Uncharacterized protein</fullName>
    </submittedName>
</protein>
<feature type="region of interest" description="Disordered" evidence="1">
    <location>
        <begin position="642"/>
        <end position="687"/>
    </location>
</feature>
<dbReference type="EMBL" id="BLXT01007928">
    <property type="protein sequence ID" value="GFO43900.1"/>
    <property type="molecule type" value="Genomic_DNA"/>
</dbReference>
<feature type="region of interest" description="Disordered" evidence="1">
    <location>
        <begin position="233"/>
        <end position="360"/>
    </location>
</feature>
<gene>
    <name evidence="3" type="ORF">PoB_007040500</name>
</gene>
<name>A0AAV4DID7_9GAST</name>
<keyword evidence="4" id="KW-1185">Reference proteome</keyword>
<dbReference type="Proteomes" id="UP000735302">
    <property type="component" value="Unassembled WGS sequence"/>
</dbReference>
<proteinExistence type="predicted"/>
<sequence length="730" mass="80356">MLMKSPETEVCWRAARPCAEPEPESTTTDVTCRAWYRCEDQGDYVIKWRCRFPETREAGGGAVSDNGSAFSICSDQSTLTSGFTDCPPPSVCADESNQQAPVIVTEPVQLSTDLILVIAVTSFALLAILLTIASSYKYWSLRKKFRFPYKPGRYILREFPYPLRYHSLWGTGYSLGDFAPDTVKRRPSDLTVDLPVLFPEVNRSRSQSYYSERSRPFLPDVYFSKPTSDTILRPTSLHKSLPAPGVFSQTRQGPPGTGSNRDNSKPGNLAHASVSQAGHLGKKSSEGYARDNRRQDTSVATGSFIYHDPWGGNSPMWRVESTDGRGKHAEVSEGITEAPEESVNGDKKSERNGVKNAESSTYRVRERGSEWMHLYTPGPSHRSGHPLVDQSTERIHIYRGNLTTANGAASKNLKLHKVGDGSITSQLLKNSNQDNDLCNKTESAATHVSSIDIPTYDSHYRGFVMHSNGKQHSDRISSLTRDHERQIVSKQPAAARAQDLASNVYAQPLSTAMRKHPSNGSYNIDRPYSGNTQWPDASAGPINQNIRRGKIRANISDKTRISVKNKNTSAERDSRYMRVGKTIYRILPTAAYSDSNTSSNSSVGSRISKKSKLGFSKAYKVSGFDISYDNFRDGHLRQLTRRGDGAASSSTLEAGLAPMTDTNGLDRAESGRSSSATSQEHGSAAGHDRLDHILPGVIYQHRGGSVTNHCYSPENNIIVENPGSKGSKII</sequence>
<accession>A0AAV4DID7</accession>
<evidence type="ECO:0000256" key="1">
    <source>
        <dbReference type="SAM" id="MobiDB-lite"/>
    </source>
</evidence>
<keyword evidence="2" id="KW-0812">Transmembrane</keyword>
<reference evidence="3 4" key="1">
    <citation type="journal article" date="2021" name="Elife">
        <title>Chloroplast acquisition without the gene transfer in kleptoplastic sea slugs, Plakobranchus ocellatus.</title>
        <authorList>
            <person name="Maeda T."/>
            <person name="Takahashi S."/>
            <person name="Yoshida T."/>
            <person name="Shimamura S."/>
            <person name="Takaki Y."/>
            <person name="Nagai Y."/>
            <person name="Toyoda A."/>
            <person name="Suzuki Y."/>
            <person name="Arimoto A."/>
            <person name="Ishii H."/>
            <person name="Satoh N."/>
            <person name="Nishiyama T."/>
            <person name="Hasebe M."/>
            <person name="Maruyama T."/>
            <person name="Minagawa J."/>
            <person name="Obokata J."/>
            <person name="Shigenobu S."/>
        </authorList>
    </citation>
    <scope>NUCLEOTIDE SEQUENCE [LARGE SCALE GENOMIC DNA]</scope>
</reference>
<dbReference type="AlphaFoldDB" id="A0AAV4DID7"/>
<organism evidence="3 4">
    <name type="scientific">Plakobranchus ocellatus</name>
    <dbReference type="NCBI Taxonomy" id="259542"/>
    <lineage>
        <taxon>Eukaryota</taxon>
        <taxon>Metazoa</taxon>
        <taxon>Spiralia</taxon>
        <taxon>Lophotrochozoa</taxon>
        <taxon>Mollusca</taxon>
        <taxon>Gastropoda</taxon>
        <taxon>Heterobranchia</taxon>
        <taxon>Euthyneura</taxon>
        <taxon>Panpulmonata</taxon>
        <taxon>Sacoglossa</taxon>
        <taxon>Placobranchoidea</taxon>
        <taxon>Plakobranchidae</taxon>
        <taxon>Plakobranchus</taxon>
    </lineage>
</organism>
<feature type="compositionally biased region" description="Polar residues" evidence="1">
    <location>
        <begin position="671"/>
        <end position="681"/>
    </location>
</feature>
<feature type="transmembrane region" description="Helical" evidence="2">
    <location>
        <begin position="114"/>
        <end position="136"/>
    </location>
</feature>
<keyword evidence="2" id="KW-1133">Transmembrane helix</keyword>
<feature type="compositionally biased region" description="Basic and acidic residues" evidence="1">
    <location>
        <begin position="283"/>
        <end position="296"/>
    </location>
</feature>